<dbReference type="PANTHER" id="PTHR23028:SF53">
    <property type="entry name" value="ACYL_TRANSF_3 DOMAIN-CONTAINING PROTEIN"/>
    <property type="match status" value="1"/>
</dbReference>
<comment type="caution">
    <text evidence="3">The sequence shown here is derived from an EMBL/GenBank/DDBJ whole genome shotgun (WGS) entry which is preliminary data.</text>
</comment>
<dbReference type="InterPro" id="IPR002656">
    <property type="entry name" value="Acyl_transf_3_dom"/>
</dbReference>
<evidence type="ECO:0000256" key="1">
    <source>
        <dbReference type="SAM" id="Phobius"/>
    </source>
</evidence>
<evidence type="ECO:0000313" key="4">
    <source>
        <dbReference type="Proteomes" id="UP001597012"/>
    </source>
</evidence>
<accession>A0ABW3AZ91</accession>
<feature type="transmembrane region" description="Helical" evidence="1">
    <location>
        <begin position="136"/>
        <end position="156"/>
    </location>
</feature>
<evidence type="ECO:0000259" key="2">
    <source>
        <dbReference type="Pfam" id="PF01757"/>
    </source>
</evidence>
<feature type="transmembrane region" description="Helical" evidence="1">
    <location>
        <begin position="9"/>
        <end position="26"/>
    </location>
</feature>
<feature type="transmembrane region" description="Helical" evidence="1">
    <location>
        <begin position="32"/>
        <end position="51"/>
    </location>
</feature>
<keyword evidence="3" id="KW-0808">Transferase</keyword>
<reference evidence="4" key="1">
    <citation type="journal article" date="2019" name="Int. J. Syst. Evol. Microbiol.">
        <title>The Global Catalogue of Microorganisms (GCM) 10K type strain sequencing project: providing services to taxonomists for standard genome sequencing and annotation.</title>
        <authorList>
            <consortium name="The Broad Institute Genomics Platform"/>
            <consortium name="The Broad Institute Genome Sequencing Center for Infectious Disease"/>
            <person name="Wu L."/>
            <person name="Ma J."/>
        </authorList>
    </citation>
    <scope>NUCLEOTIDE SEQUENCE [LARGE SCALE GENOMIC DNA]</scope>
    <source>
        <strain evidence="4">CCUG 61948</strain>
    </source>
</reference>
<sequence>MRYRKDIDGLRAIAVLVVIFCHLGIYSFKGGFLGVDIFFVISGFLITYNITQKLSEGRFSFKSFYLNRIKRIAPVLIVILILLTIFNLFVLLPDPLRNYLEFLPYASLGLGNYAAANLGHGYFDAVSERYQLLHTWSLGVEEQFYLLVPVLFFLIWKIKQPKYRNILITCIYLFSICLSIYFVEFTDQTKSNYYLLHTRFFEIFTGSMLAIFYNQVPLLKSKNGVGGLYLASFFLLFFFSYFFDGSSPWPGTNALLVSLITIVIIYLGKEGNSPTLFKQILEHGTMRFIGKISYSLYLWHWIIIATLVELGYEVSEFTLLGKLLLLSVVMIPISYLSWKYVENTFRYNVTYKFRYAFMLWVVLPVLCTVGLFKYQKLAPEKFYAKAEIDNTGYSYSSNITPHLKVNENPLTKEIQKKYGSMEYFIGDYLNRKKTKEITTKEAEVLILANSHFHAFKHFVDKQLKEKKLVGHVLHERTATVYRHKNAKQRYVELLKGKKYVVIWVKLDNINFAGTKTKWERWIIDEALKQGVQPIFYVPGLELSSDNEARKNIYGNILFGKTAQEKENQDKLFGNIPALQYAHTLFDDYKDKIRWVDFKPLMCADDTCQLWSNDIFALFDKHHITRQVGYELGEDYQLRYENIFDKSWKQTPILFNKPIAVENDLQESEDEIHYKNDGYTIRIDLLDKTYSIIKDYKESDKESMFFFHVFPEELDVLPENRKKHKFANLDIKGGKQISFTKKDTFFFGKNNLPDYKIKSIHLGHFKPKGDKFFEKTFHIPRP</sequence>
<dbReference type="InterPro" id="IPR050879">
    <property type="entry name" value="Acyltransferase_3"/>
</dbReference>
<feature type="transmembrane region" description="Helical" evidence="1">
    <location>
        <begin position="225"/>
        <end position="243"/>
    </location>
</feature>
<feature type="domain" description="Acyltransferase 3" evidence="2">
    <location>
        <begin position="5"/>
        <end position="337"/>
    </location>
</feature>
<keyword evidence="1" id="KW-0472">Membrane</keyword>
<proteinExistence type="predicted"/>
<dbReference type="GO" id="GO:0016746">
    <property type="term" value="F:acyltransferase activity"/>
    <property type="evidence" value="ECO:0007669"/>
    <property type="project" value="UniProtKB-KW"/>
</dbReference>
<dbReference type="RefSeq" id="WP_379931517.1">
    <property type="nucleotide sequence ID" value="NZ_JBHTHY010000003.1"/>
</dbReference>
<gene>
    <name evidence="3" type="ORF">ACFQZJ_00150</name>
</gene>
<keyword evidence="1" id="KW-1133">Transmembrane helix</keyword>
<evidence type="ECO:0000313" key="3">
    <source>
        <dbReference type="EMBL" id="MFD0795853.1"/>
    </source>
</evidence>
<dbReference type="Proteomes" id="UP001597012">
    <property type="component" value="Unassembled WGS sequence"/>
</dbReference>
<feature type="transmembrane region" description="Helical" evidence="1">
    <location>
        <begin position="194"/>
        <end position="213"/>
    </location>
</feature>
<dbReference type="EMBL" id="JBHTHY010000003">
    <property type="protein sequence ID" value="MFD0795853.1"/>
    <property type="molecule type" value="Genomic_DNA"/>
</dbReference>
<dbReference type="PANTHER" id="PTHR23028">
    <property type="entry name" value="ACETYLTRANSFERASE"/>
    <property type="match status" value="1"/>
</dbReference>
<organism evidence="3 4">
    <name type="scientific">Maribacter chungangensis</name>
    <dbReference type="NCBI Taxonomy" id="1069117"/>
    <lineage>
        <taxon>Bacteria</taxon>
        <taxon>Pseudomonadati</taxon>
        <taxon>Bacteroidota</taxon>
        <taxon>Flavobacteriia</taxon>
        <taxon>Flavobacteriales</taxon>
        <taxon>Flavobacteriaceae</taxon>
        <taxon>Maribacter</taxon>
    </lineage>
</organism>
<dbReference type="EC" id="2.3.-.-" evidence="3"/>
<feature type="transmembrane region" description="Helical" evidence="1">
    <location>
        <begin position="72"/>
        <end position="92"/>
    </location>
</feature>
<protein>
    <submittedName>
        <fullName evidence="3">Acyltransferase family protein</fullName>
        <ecNumber evidence="3">2.3.-.-</ecNumber>
    </submittedName>
</protein>
<keyword evidence="4" id="KW-1185">Reference proteome</keyword>
<keyword evidence="3" id="KW-0012">Acyltransferase</keyword>
<name>A0ABW3AZ91_9FLAO</name>
<dbReference type="Pfam" id="PF01757">
    <property type="entry name" value="Acyl_transf_3"/>
    <property type="match status" value="1"/>
</dbReference>
<feature type="transmembrane region" description="Helical" evidence="1">
    <location>
        <begin position="163"/>
        <end position="182"/>
    </location>
</feature>
<feature type="transmembrane region" description="Helical" evidence="1">
    <location>
        <begin position="249"/>
        <end position="267"/>
    </location>
</feature>
<keyword evidence="1" id="KW-0812">Transmembrane</keyword>
<feature type="transmembrane region" description="Helical" evidence="1">
    <location>
        <begin position="320"/>
        <end position="341"/>
    </location>
</feature>
<feature type="transmembrane region" description="Helical" evidence="1">
    <location>
        <begin position="288"/>
        <end position="308"/>
    </location>
</feature>
<feature type="transmembrane region" description="Helical" evidence="1">
    <location>
        <begin position="353"/>
        <end position="372"/>
    </location>
</feature>